<dbReference type="Proteomes" id="UP000018951">
    <property type="component" value="Unassembled WGS sequence"/>
</dbReference>
<sequence length="49" mass="5687">MSNYVLDTDIKRIFGCKLSNISGYEFSTVIKEILEDQYKRSMIGCFLES</sequence>
<protein>
    <submittedName>
        <fullName evidence="1">Uncharacterized protein</fullName>
    </submittedName>
</protein>
<proteinExistence type="predicted"/>
<dbReference type="AlphaFoldDB" id="W2UY49"/>
<name>W2UY49_9RICK</name>
<keyword evidence="2" id="KW-1185">Reference proteome</keyword>
<evidence type="ECO:0000313" key="1">
    <source>
        <dbReference type="EMBL" id="ETO91041.1"/>
    </source>
</evidence>
<dbReference type="EMBL" id="AXCJ01000009">
    <property type="protein sequence ID" value="ETO91041.1"/>
    <property type="molecule type" value="Genomic_DNA"/>
</dbReference>
<organism evidence="1 2">
    <name type="scientific">Candidatus Xenolissoclinum pacificiensis L6</name>
    <dbReference type="NCBI Taxonomy" id="1401685"/>
    <lineage>
        <taxon>Bacteria</taxon>
        <taxon>Pseudomonadati</taxon>
        <taxon>Pseudomonadota</taxon>
        <taxon>Alphaproteobacteria</taxon>
        <taxon>Rickettsiales</taxon>
        <taxon>Anaplasmataceae</taxon>
        <taxon>Candidatus Xenolissoclinum</taxon>
    </lineage>
</organism>
<accession>W2UY49</accession>
<gene>
    <name evidence="1" type="ORF">P857_116</name>
</gene>
<reference evidence="1 2" key="1">
    <citation type="journal article" date="2013" name="PLoS ONE">
        <title>Bacterial endosymbiosis in a chordate host: long-term co-evolution and conservation of secondary metabolism.</title>
        <authorList>
            <person name="Kwan J.C."/>
            <person name="Schmidt E.W."/>
        </authorList>
    </citation>
    <scope>NUCLEOTIDE SEQUENCE [LARGE SCALE GENOMIC DNA]</scope>
    <source>
        <strain evidence="2">L6</strain>
    </source>
</reference>
<evidence type="ECO:0000313" key="2">
    <source>
        <dbReference type="Proteomes" id="UP000018951"/>
    </source>
</evidence>
<comment type="caution">
    <text evidence="1">The sequence shown here is derived from an EMBL/GenBank/DDBJ whole genome shotgun (WGS) entry which is preliminary data.</text>
</comment>